<accession>A0AAN3ABU3</accession>
<comment type="caution">
    <text evidence="1">The sequence shown here is derived from an EMBL/GenBank/DDBJ whole genome shotgun (WGS) entry which is preliminary data.</text>
</comment>
<name>A0AAN3ABU3_BACO1</name>
<gene>
    <name evidence="1" type="ORF">BACOVA_00924</name>
</gene>
<protein>
    <submittedName>
        <fullName evidence="1">Uncharacterized protein</fullName>
    </submittedName>
</protein>
<reference evidence="2" key="2">
    <citation type="submission" date="2007-04" db="EMBL/GenBank/DDBJ databases">
        <title>Draft genome sequence of Bacteroides ovatus (ATCC 8483).</title>
        <authorList>
            <person name="Sudarsanam P."/>
            <person name="Ley R."/>
            <person name="Guruge J."/>
            <person name="Turnbaugh P.J."/>
            <person name="Mahowald M."/>
            <person name="Liep D."/>
            <person name="Gordon J."/>
        </authorList>
    </citation>
    <scope>NUCLEOTIDE SEQUENCE [LARGE SCALE GENOMIC DNA]</scope>
    <source>
        <strain evidence="2">ATCC 8483 / DSM 1896 / JCM 5824 / BCRC 10623 / CCUG 4943 / NCTC 11153</strain>
    </source>
</reference>
<dbReference type="AlphaFoldDB" id="A0AAN3ABU3"/>
<proteinExistence type="predicted"/>
<sequence>MLYLRFFSAENKDFQCRDLSLFMHSDSCPIVTGQ</sequence>
<dbReference type="EMBL" id="AAXF02000039">
    <property type="protein sequence ID" value="EDO13390.1"/>
    <property type="molecule type" value="Genomic_DNA"/>
</dbReference>
<evidence type="ECO:0000313" key="1">
    <source>
        <dbReference type="EMBL" id="EDO13390.1"/>
    </source>
</evidence>
<organism evidence="1 2">
    <name type="scientific">Bacteroides ovatus (strain ATCC 8483 / DSM 1896 / JCM 5824 / BCRC 10623 / CCUG 4943 / NCTC 11153)</name>
    <dbReference type="NCBI Taxonomy" id="411476"/>
    <lineage>
        <taxon>Bacteria</taxon>
        <taxon>Pseudomonadati</taxon>
        <taxon>Bacteroidota</taxon>
        <taxon>Bacteroidia</taxon>
        <taxon>Bacteroidales</taxon>
        <taxon>Bacteroidaceae</taxon>
        <taxon>Bacteroides</taxon>
    </lineage>
</organism>
<evidence type="ECO:0000313" key="2">
    <source>
        <dbReference type="Proteomes" id="UP000005475"/>
    </source>
</evidence>
<reference evidence="1 2" key="1">
    <citation type="submission" date="2007-03" db="EMBL/GenBank/DDBJ databases">
        <authorList>
            <person name="Fulton L."/>
            <person name="Clifton S."/>
            <person name="Fulton B."/>
            <person name="Xu J."/>
            <person name="Minx P."/>
            <person name="Pepin K.H."/>
            <person name="Johnson M."/>
            <person name="Thiruvilangam P."/>
            <person name="Bhonagiri V."/>
            <person name="Nash W.E."/>
            <person name="Mardis E.R."/>
            <person name="Wilson R.K."/>
        </authorList>
    </citation>
    <scope>NUCLEOTIDE SEQUENCE [LARGE SCALE GENOMIC DNA]</scope>
    <source>
        <strain evidence="2">ATCC 8483 / DSM 1896 / JCM 5824 / BCRC 10623 / CCUG 4943 / NCTC 11153</strain>
    </source>
</reference>
<dbReference type="Proteomes" id="UP000005475">
    <property type="component" value="Unassembled WGS sequence"/>
</dbReference>